<feature type="non-terminal residue" evidence="4">
    <location>
        <position position="1"/>
    </location>
</feature>
<evidence type="ECO:0000259" key="3">
    <source>
        <dbReference type="PROSITE" id="PS51670"/>
    </source>
</evidence>
<keyword evidence="5" id="KW-1185">Reference proteome</keyword>
<feature type="compositionally biased region" description="Low complexity" evidence="2">
    <location>
        <begin position="83"/>
        <end position="100"/>
    </location>
</feature>
<feature type="disulfide bond" evidence="1">
    <location>
        <begin position="27"/>
        <end position="61"/>
    </location>
</feature>
<dbReference type="SMART" id="SM00254">
    <property type="entry name" value="ShKT"/>
    <property type="match status" value="2"/>
</dbReference>
<evidence type="ECO:0000256" key="1">
    <source>
        <dbReference type="PROSITE-ProRule" id="PRU01005"/>
    </source>
</evidence>
<feature type="domain" description="ShKT" evidence="3">
    <location>
        <begin position="27"/>
        <end position="61"/>
    </location>
</feature>
<feature type="non-terminal residue" evidence="4">
    <location>
        <position position="230"/>
    </location>
</feature>
<feature type="domain" description="ShKT" evidence="3">
    <location>
        <begin position="161"/>
        <end position="195"/>
    </location>
</feature>
<evidence type="ECO:0000256" key="2">
    <source>
        <dbReference type="SAM" id="MobiDB-lite"/>
    </source>
</evidence>
<feature type="region of interest" description="Disordered" evidence="2">
    <location>
        <begin position="83"/>
        <end position="156"/>
    </location>
</feature>
<dbReference type="InterPro" id="IPR003582">
    <property type="entry name" value="ShKT_dom"/>
</dbReference>
<dbReference type="Gene3D" id="1.10.10.1940">
    <property type="match status" value="1"/>
</dbReference>
<comment type="caution">
    <text evidence="4">The sequence shown here is derived from an EMBL/GenBank/DDBJ whole genome shotgun (WGS) entry which is preliminary data.</text>
</comment>
<keyword evidence="1" id="KW-1015">Disulfide bond</keyword>
<evidence type="ECO:0000313" key="4">
    <source>
        <dbReference type="EMBL" id="GMR60737.1"/>
    </source>
</evidence>
<feature type="compositionally biased region" description="Basic residues" evidence="2">
    <location>
        <begin position="121"/>
        <end position="130"/>
    </location>
</feature>
<accession>A0AAN5DDV6</accession>
<dbReference type="AlphaFoldDB" id="A0AAN5DDV6"/>
<dbReference type="Proteomes" id="UP001328107">
    <property type="component" value="Unassembled WGS sequence"/>
</dbReference>
<dbReference type="PROSITE" id="PS51670">
    <property type="entry name" value="SHKT"/>
    <property type="match status" value="2"/>
</dbReference>
<protein>
    <recommendedName>
        <fullName evidence="3">ShKT domain-containing protein</fullName>
    </recommendedName>
</protein>
<organism evidence="4 5">
    <name type="scientific">Pristionchus mayeri</name>
    <dbReference type="NCBI Taxonomy" id="1317129"/>
    <lineage>
        <taxon>Eukaryota</taxon>
        <taxon>Metazoa</taxon>
        <taxon>Ecdysozoa</taxon>
        <taxon>Nematoda</taxon>
        <taxon>Chromadorea</taxon>
        <taxon>Rhabditida</taxon>
        <taxon>Rhabditina</taxon>
        <taxon>Diplogasteromorpha</taxon>
        <taxon>Diplogasteroidea</taxon>
        <taxon>Neodiplogasteridae</taxon>
        <taxon>Pristionchus</taxon>
    </lineage>
</organism>
<dbReference type="Pfam" id="PF01549">
    <property type="entry name" value="ShK"/>
    <property type="match status" value="2"/>
</dbReference>
<name>A0AAN5DDV6_9BILA</name>
<feature type="disulfide bond" evidence="1">
    <location>
        <begin position="161"/>
        <end position="195"/>
    </location>
</feature>
<sequence length="230" mass="25485">RTTAHPPPAPTKLLSNLKTSAKPVIECEDSLQLCCFWAVAGECDTNPYWMRVNCAKTCGTCECRLAEAEHCVSTGVNCTLPTTATTTTATTPRPTTTSTTVDPSLHDLFMTTTTPAPTTTTRKHGFKKVRSTSTTSKKATAKSTRRTMTTPMPTTTTSDPCRDYSDHCRFWAALGECDKNPFWMRPHCQKSCRSCHEQIEDVFAPLPREGCDNAHKYCTFSAHNGEYERN</sequence>
<evidence type="ECO:0000313" key="5">
    <source>
        <dbReference type="Proteomes" id="UP001328107"/>
    </source>
</evidence>
<gene>
    <name evidence="4" type="ORF">PMAYCL1PPCAC_30932</name>
</gene>
<comment type="caution">
    <text evidence="1">Lacks conserved residue(s) required for the propagation of feature annotation.</text>
</comment>
<reference evidence="5" key="1">
    <citation type="submission" date="2022-10" db="EMBL/GenBank/DDBJ databases">
        <title>Genome assembly of Pristionchus species.</title>
        <authorList>
            <person name="Yoshida K."/>
            <person name="Sommer R.J."/>
        </authorList>
    </citation>
    <scope>NUCLEOTIDE SEQUENCE [LARGE SCALE GENOMIC DNA]</scope>
    <source>
        <strain evidence="5">RS5460</strain>
    </source>
</reference>
<proteinExistence type="predicted"/>
<feature type="compositionally biased region" description="Low complexity" evidence="2">
    <location>
        <begin position="111"/>
        <end position="120"/>
    </location>
</feature>
<dbReference type="EMBL" id="BTRK01000006">
    <property type="protein sequence ID" value="GMR60737.1"/>
    <property type="molecule type" value="Genomic_DNA"/>
</dbReference>
<feature type="compositionally biased region" description="Low complexity" evidence="2">
    <location>
        <begin position="146"/>
        <end position="156"/>
    </location>
</feature>